<dbReference type="Gene3D" id="2.40.10.270">
    <property type="entry name" value="Bacteriophage SPP1 head-tail adaptor protein"/>
    <property type="match status" value="1"/>
</dbReference>
<protein>
    <recommendedName>
        <fullName evidence="2">Head-tail adaptor protein</fullName>
    </recommendedName>
</protein>
<organism evidence="1">
    <name type="scientific">marine sediment metagenome</name>
    <dbReference type="NCBI Taxonomy" id="412755"/>
    <lineage>
        <taxon>unclassified sequences</taxon>
        <taxon>metagenomes</taxon>
        <taxon>ecological metagenomes</taxon>
    </lineage>
</organism>
<reference evidence="1" key="1">
    <citation type="journal article" date="2015" name="Nature">
        <title>Complex archaea that bridge the gap between prokaryotes and eukaryotes.</title>
        <authorList>
            <person name="Spang A."/>
            <person name="Saw J.H."/>
            <person name="Jorgensen S.L."/>
            <person name="Zaremba-Niedzwiedzka K."/>
            <person name="Martijn J."/>
            <person name="Lind A.E."/>
            <person name="van Eijk R."/>
            <person name="Schleper C."/>
            <person name="Guy L."/>
            <person name="Ettema T.J."/>
        </authorList>
    </citation>
    <scope>NUCLEOTIDE SEQUENCE</scope>
</reference>
<dbReference type="InterPro" id="IPR008767">
    <property type="entry name" value="Phage_SPP1_head-tail_adaptor"/>
</dbReference>
<dbReference type="NCBIfam" id="TIGR01563">
    <property type="entry name" value="gp16_SPP1"/>
    <property type="match status" value="1"/>
</dbReference>
<dbReference type="Pfam" id="PF05521">
    <property type="entry name" value="Phage_HCP"/>
    <property type="match status" value="1"/>
</dbReference>
<sequence>MASIGSMRDRVLIQKKVTNTDGQGGRVVVWQDFDESACSIAALSLAARSRFGQYQIDVTHTITMRNIDGLDENMRMLLITDSESTPRYFDIVSVEDDKNRKRFSRVIVQENRVKQVGRRNR</sequence>
<dbReference type="InterPro" id="IPR038666">
    <property type="entry name" value="SSP1_head-tail_sf"/>
</dbReference>
<accession>A0A0F9JA16</accession>
<comment type="caution">
    <text evidence="1">The sequence shown here is derived from an EMBL/GenBank/DDBJ whole genome shotgun (WGS) entry which is preliminary data.</text>
</comment>
<gene>
    <name evidence="1" type="ORF">LCGC14_1849570</name>
</gene>
<proteinExistence type="predicted"/>
<dbReference type="AlphaFoldDB" id="A0A0F9JA16"/>
<name>A0A0F9JA16_9ZZZZ</name>
<evidence type="ECO:0008006" key="2">
    <source>
        <dbReference type="Google" id="ProtNLM"/>
    </source>
</evidence>
<evidence type="ECO:0000313" key="1">
    <source>
        <dbReference type="EMBL" id="KKL95932.1"/>
    </source>
</evidence>
<dbReference type="EMBL" id="LAZR01018561">
    <property type="protein sequence ID" value="KKL95932.1"/>
    <property type="molecule type" value="Genomic_DNA"/>
</dbReference>